<dbReference type="Proteomes" id="UP000426693">
    <property type="component" value="Chromosome"/>
</dbReference>
<reference evidence="14 15" key="5">
    <citation type="journal article" date="2019" name="Environ. Microbiol.">
        <title>Emergence of new variants of antibiotic resistance genomic islands among multidrug-resistant Salmonella enterica in poultry.</title>
        <authorList>
            <person name="Cohen E."/>
            <person name="Davidovich M."/>
            <person name="Rokney A."/>
            <person name="Valinsky L."/>
            <person name="Rahav G."/>
            <person name="Gal-Mor O."/>
        </authorList>
    </citation>
    <scope>NUCLEOTIDE SEQUENCE [LARGE SCALE GENOMIC DNA]</scope>
    <source>
        <strain evidence="14 15">162835</strain>
    </source>
</reference>
<evidence type="ECO:0000313" key="6">
    <source>
        <dbReference type="EMBL" id="EBY2334058.1"/>
    </source>
</evidence>
<feature type="compositionally biased region" description="Polar residues" evidence="1">
    <location>
        <begin position="145"/>
        <end position="155"/>
    </location>
</feature>
<reference evidence="10" key="2">
    <citation type="submission" date="2018-07" db="EMBL/GenBank/DDBJ databases">
        <authorList>
            <consortium name="PulseNet: The National Subtyping Network for Foodborne Disease Surveillance"/>
            <person name="Tarr C.L."/>
            <person name="Trees E."/>
            <person name="Katz L.S."/>
            <person name="Carleton-Romer H.A."/>
            <person name="Stroika S."/>
            <person name="Kucerova Z."/>
            <person name="Roache K.F."/>
            <person name="Sabol A.L."/>
            <person name="Besser J."/>
            <person name="Gerner-Smidt P."/>
        </authorList>
    </citation>
    <scope>NUCLEOTIDE SEQUENCE [LARGE SCALE GENOMIC DNA]</scope>
    <source>
        <strain evidence="10">PNUSAS001689</strain>
    </source>
</reference>
<reference evidence="12" key="1">
    <citation type="journal article" date="2018" name="Genome Biol.">
        <title>SKESA: strategic k-mer extension for scrupulous assemblies.</title>
        <authorList>
            <person name="Souvorov A."/>
            <person name="Agarwala R."/>
            <person name="Lipman D.J."/>
        </authorList>
    </citation>
    <scope>NUCLEOTIDE SEQUENCE</scope>
    <source>
        <strain evidence="13">Sam_138d57b9-c43a-44a0-af4a-27de9985fa66</strain>
        <strain evidence="12">Sam_e0b41798-f9f6-44f4-a84e-aaee07ffb6ae</strain>
    </source>
</reference>
<reference evidence="12" key="6">
    <citation type="submission" date="2019-01" db="EMBL/GenBank/DDBJ databases">
        <authorList>
            <consortium name="NCBI Pathogen Detection Project"/>
        </authorList>
    </citation>
    <scope>NUCLEOTIDE SEQUENCE</scope>
    <source>
        <strain evidence="13">Sam_138d57b9-c43a-44a0-af4a-27de9985fa66</strain>
        <strain evidence="12">Sam_e0b41798-f9f6-44f4-a84e-aaee07ffb6ae</strain>
    </source>
</reference>
<evidence type="ECO:0000313" key="14">
    <source>
        <dbReference type="EMBL" id="QGK92346.1"/>
    </source>
</evidence>
<feature type="region of interest" description="Disordered" evidence="1">
    <location>
        <begin position="140"/>
        <end position="162"/>
    </location>
</feature>
<proteinExistence type="predicted"/>
<evidence type="ECO:0000313" key="8">
    <source>
        <dbReference type="EMBL" id="ECD1745551.1"/>
    </source>
</evidence>
<evidence type="ECO:0000259" key="2">
    <source>
        <dbReference type="Pfam" id="PF18138"/>
    </source>
</evidence>
<evidence type="ECO:0000313" key="13">
    <source>
        <dbReference type="EMBL" id="HAE0019382.1"/>
    </source>
</evidence>
<gene>
    <name evidence="10" type="ORF">A0I48_19840</name>
    <name evidence="11" type="ORF">A3X85_19875</name>
    <name evidence="6" type="ORF">DU956_06790</name>
    <name evidence="5" type="ORF">DUR33_11780</name>
    <name evidence="4" type="ORF">DUV67_04305</name>
    <name evidence="9" type="ORF">E2006_04365</name>
    <name evidence="7" type="ORF">EO073_04175</name>
    <name evidence="8" type="ORF">EWE19_23585</name>
    <name evidence="14" type="ORF">F1B87_09585</name>
    <name evidence="3" type="ORF">FI095_15880</name>
    <name evidence="13" type="ORF">G2197_22080</name>
    <name evidence="12" type="ORF">G2216_17480</name>
</gene>
<dbReference type="EMBL" id="AAHNNZ010000004">
    <property type="protein sequence ID" value="EBY2334058.1"/>
    <property type="molecule type" value="Genomic_DNA"/>
</dbReference>
<dbReference type="EMBL" id="AAKQMB010000030">
    <property type="protein sequence ID" value="ECU6095094.1"/>
    <property type="molecule type" value="Genomic_DNA"/>
</dbReference>
<evidence type="ECO:0000256" key="1">
    <source>
        <dbReference type="SAM" id="MobiDB-lite"/>
    </source>
</evidence>
<protein>
    <recommendedName>
        <fullName evidence="2">Bacterial HORMA domain-containing protein</fullName>
    </recommendedName>
</protein>
<dbReference type="EMBL" id="AAKNDG010000008">
    <property type="protein sequence ID" value="ECT5523988.1"/>
    <property type="molecule type" value="Genomic_DNA"/>
</dbReference>
<evidence type="ECO:0000313" key="11">
    <source>
        <dbReference type="EMBL" id="ECU6095094.1"/>
    </source>
</evidence>
<reference evidence="5" key="4">
    <citation type="submission" date="2018-07" db="EMBL/GenBank/DDBJ databases">
        <authorList>
            <person name="Ashton P.M."/>
            <person name="Dallman T."/>
            <person name="Nair S."/>
            <person name="De Pinna E."/>
            <person name="Peters T."/>
            <person name="Grant K."/>
        </authorList>
    </citation>
    <scope>NUCLEOTIDE SEQUENCE</scope>
    <source>
        <strain evidence="9">121472</strain>
        <strain evidence="5">137137</strain>
        <strain evidence="4">414606</strain>
        <strain evidence="8">457327</strain>
        <strain evidence="6">570814</strain>
        <strain evidence="7">572534</strain>
        <strain evidence="3">755747</strain>
    </source>
</reference>
<dbReference type="EMBL" id="AAIDVL010000032">
    <property type="protein sequence ID" value="ECD1745551.1"/>
    <property type="molecule type" value="Genomic_DNA"/>
</dbReference>
<organism evidence="5">
    <name type="scientific">Salmonella enterica subsp. enterica serovar Kentucky</name>
    <dbReference type="NCBI Taxonomy" id="192955"/>
    <lineage>
        <taxon>Bacteria</taxon>
        <taxon>Pseudomonadati</taxon>
        <taxon>Pseudomonadota</taxon>
        <taxon>Gammaproteobacteria</taxon>
        <taxon>Enterobacterales</taxon>
        <taxon>Enterobacteriaceae</taxon>
        <taxon>Salmonella</taxon>
    </lineage>
</organism>
<evidence type="ECO:0000313" key="12">
    <source>
        <dbReference type="EMBL" id="HAD9865975.1"/>
    </source>
</evidence>
<evidence type="ECO:0000313" key="7">
    <source>
        <dbReference type="EMBL" id="ECA7021753.1"/>
    </source>
</evidence>
<dbReference type="EMBL" id="CP043667">
    <property type="protein sequence ID" value="QGK92346.1"/>
    <property type="molecule type" value="Genomic_DNA"/>
</dbReference>
<dbReference type="EMBL" id="AAIKWK010000002">
    <property type="protein sequence ID" value="ECF3450994.1"/>
    <property type="molecule type" value="Genomic_DNA"/>
</dbReference>
<dbReference type="Pfam" id="PF18138">
    <property type="entry name" value="bacHORMA_1"/>
    <property type="match status" value="1"/>
</dbReference>
<dbReference type="EMBL" id="AAHMZC010000014">
    <property type="protein sequence ID" value="EBY0476368.1"/>
    <property type="molecule type" value="Genomic_DNA"/>
</dbReference>
<evidence type="ECO:0000313" key="5">
    <source>
        <dbReference type="EMBL" id="EBY0476368.1"/>
    </source>
</evidence>
<feature type="domain" description="Bacterial HORMA" evidence="2">
    <location>
        <begin position="2"/>
        <end position="161"/>
    </location>
</feature>
<dbReference type="EMBL" id="AAHVET010000002">
    <property type="protein sequence ID" value="ECA7021753.1"/>
    <property type="molecule type" value="Genomic_DNA"/>
</dbReference>
<dbReference type="RefSeq" id="WP_023223656.1">
    <property type="nucleotide sequence ID" value="NZ_CALNWF010000001.1"/>
</dbReference>
<sequence>MSTYSSTSTYTVADVEEVMCSVKADLIMIAGSTKAMTESDAANYAHDIEVLAKKNYLKFADVTLMNGSTEVRAVKYEFQTEGATGTGRPGGVLWPLTPKDKGGWVRIHLRYTDSSSAEERAKLPLKISWVPASTDVGHKGLASSAGRNYSSNGFGTNREDFS</sequence>
<name>A0A1U7FJ30_SALET</name>
<evidence type="ECO:0000313" key="9">
    <source>
        <dbReference type="EMBL" id="ECF3450994.1"/>
    </source>
</evidence>
<accession>A0A1U7FJ30</accession>
<dbReference type="EMBL" id="AAFJBZ010000014">
    <property type="protein sequence ID" value="EBG5130407.1"/>
    <property type="molecule type" value="Genomic_DNA"/>
</dbReference>
<dbReference type="EMBL" id="AAGVXM010000002">
    <property type="protein sequence ID" value="EBS5713182.1"/>
    <property type="molecule type" value="Genomic_DNA"/>
</dbReference>
<dbReference type="InterPro" id="IPR041162">
    <property type="entry name" value="Bact_HORMA_1"/>
</dbReference>
<evidence type="ECO:0000313" key="4">
    <source>
        <dbReference type="EMBL" id="EBS5713182.1"/>
    </source>
</evidence>
<evidence type="ECO:0000313" key="15">
    <source>
        <dbReference type="Proteomes" id="UP000426693"/>
    </source>
</evidence>
<dbReference type="Proteomes" id="UP000839686">
    <property type="component" value="Unassembled WGS sequence"/>
</dbReference>
<dbReference type="EMBL" id="DAAQLU010000023">
    <property type="protein sequence ID" value="HAD9865975.1"/>
    <property type="molecule type" value="Genomic_DNA"/>
</dbReference>
<dbReference type="AlphaFoldDB" id="A0A1U7FJ30"/>
<evidence type="ECO:0000313" key="10">
    <source>
        <dbReference type="EMBL" id="ECT5523988.1"/>
    </source>
</evidence>
<dbReference type="EMBL" id="DAAQMW010000011">
    <property type="protein sequence ID" value="HAE0019382.1"/>
    <property type="molecule type" value="Genomic_DNA"/>
</dbReference>
<reference evidence="11" key="3">
    <citation type="submission" date="2018-07" db="EMBL/GenBank/DDBJ databases">
        <authorList>
            <consortium name="NARMS: The National Antimicrobial Resistance Monitoring System"/>
        </authorList>
    </citation>
    <scope>NUCLEOTIDE SEQUENCE</scope>
    <source>
        <strain evidence="11">CVM N56563</strain>
    </source>
</reference>
<evidence type="ECO:0000313" key="3">
    <source>
        <dbReference type="EMBL" id="EBG5130407.1"/>
    </source>
</evidence>